<feature type="non-terminal residue" evidence="4">
    <location>
        <position position="1036"/>
    </location>
</feature>
<evidence type="ECO:0000259" key="3">
    <source>
        <dbReference type="PROSITE" id="PS50004"/>
    </source>
</evidence>
<dbReference type="PANTHER" id="PTHR13076">
    <property type="entry name" value="COILED-COIL AND C2 DOMAIN-CONTAINING PROTEIN 1-LIKE"/>
    <property type="match status" value="1"/>
</dbReference>
<dbReference type="AlphaFoldDB" id="A0A8K1LC89"/>
<dbReference type="PANTHER" id="PTHR13076:SF8">
    <property type="entry name" value="COILED-COIL AND C2 DOMAIN-CONTAINING PROTEIN 1A"/>
    <property type="match status" value="1"/>
</dbReference>
<dbReference type="InterPro" id="IPR006608">
    <property type="entry name" value="CC2D1A/B_DM14"/>
</dbReference>
<feature type="compositionally biased region" description="Pro residues" evidence="2">
    <location>
        <begin position="449"/>
        <end position="459"/>
    </location>
</feature>
<accession>A0A8K1LC89</accession>
<feature type="region of interest" description="Disordered" evidence="2">
    <location>
        <begin position="1"/>
        <end position="23"/>
    </location>
</feature>
<feature type="region of interest" description="Disordered" evidence="2">
    <location>
        <begin position="261"/>
        <end position="317"/>
    </location>
</feature>
<organism evidence="4 5">
    <name type="scientific">Zosterops borbonicus</name>
    <dbReference type="NCBI Taxonomy" id="364589"/>
    <lineage>
        <taxon>Eukaryota</taxon>
        <taxon>Metazoa</taxon>
        <taxon>Chordata</taxon>
        <taxon>Craniata</taxon>
        <taxon>Vertebrata</taxon>
        <taxon>Euteleostomi</taxon>
        <taxon>Archelosauria</taxon>
        <taxon>Archosauria</taxon>
        <taxon>Dinosauria</taxon>
        <taxon>Saurischia</taxon>
        <taxon>Theropoda</taxon>
        <taxon>Coelurosauria</taxon>
        <taxon>Aves</taxon>
        <taxon>Neognathae</taxon>
        <taxon>Neoaves</taxon>
        <taxon>Telluraves</taxon>
        <taxon>Australaves</taxon>
        <taxon>Passeriformes</taxon>
        <taxon>Sylvioidea</taxon>
        <taxon>Zosteropidae</taxon>
        <taxon>Zosterops</taxon>
    </lineage>
</organism>
<dbReference type="PROSITE" id="PS50004">
    <property type="entry name" value="C2"/>
    <property type="match status" value="1"/>
</dbReference>
<dbReference type="CDD" id="cd20917">
    <property type="entry name" value="DCAF15-NTD"/>
    <property type="match status" value="1"/>
</dbReference>
<dbReference type="Gene3D" id="2.60.40.150">
    <property type="entry name" value="C2 domain"/>
    <property type="match status" value="1"/>
</dbReference>
<feature type="region of interest" description="Disordered" evidence="2">
    <location>
        <begin position="151"/>
        <end position="242"/>
    </location>
</feature>
<dbReference type="EMBL" id="SWJQ01001257">
    <property type="protein sequence ID" value="TRZ08735.1"/>
    <property type="molecule type" value="Genomic_DNA"/>
</dbReference>
<feature type="compositionally biased region" description="Pro residues" evidence="2">
    <location>
        <begin position="179"/>
        <end position="218"/>
    </location>
</feature>
<feature type="compositionally biased region" description="Low complexity" evidence="2">
    <location>
        <begin position="94"/>
        <end position="112"/>
    </location>
</feature>
<feature type="compositionally biased region" description="Pro residues" evidence="2">
    <location>
        <begin position="290"/>
        <end position="302"/>
    </location>
</feature>
<gene>
    <name evidence="4" type="ORF">HGM15179_018375</name>
</gene>
<comment type="similarity">
    <text evidence="1">Belongs to the CC2D1 family.</text>
</comment>
<dbReference type="InterPro" id="IPR000008">
    <property type="entry name" value="C2_dom"/>
</dbReference>
<dbReference type="Proteomes" id="UP000796761">
    <property type="component" value="Unassembled WGS sequence"/>
</dbReference>
<name>A0A8K1LC89_9PASS</name>
<dbReference type="SUPFAM" id="SSF49562">
    <property type="entry name" value="C2 domain (Calcium/lipid-binding domain, CaLB)"/>
    <property type="match status" value="1"/>
</dbReference>
<feature type="compositionally biased region" description="Pro residues" evidence="2">
    <location>
        <begin position="391"/>
        <end position="400"/>
    </location>
</feature>
<dbReference type="InterPro" id="IPR032734">
    <property type="entry name" value="DCAF15_WD40"/>
</dbReference>
<evidence type="ECO:0000313" key="4">
    <source>
        <dbReference type="EMBL" id="TRZ08735.1"/>
    </source>
</evidence>
<dbReference type="Pfam" id="PF14939">
    <property type="entry name" value="DCAF15_WD40"/>
    <property type="match status" value="1"/>
</dbReference>
<dbReference type="OrthoDB" id="19996at2759"/>
<feature type="region of interest" description="Disordered" evidence="2">
    <location>
        <begin position="391"/>
        <end position="474"/>
    </location>
</feature>
<sequence>MGLLADPGAGRSPGESGEGDAALEAELLQLLGARGAPEGKEPPPQQAVAAVEALAQLCLQDPLEEEEEDGEEDLENEEELLAELQEVLEEEPEGAATAETPQGPEGAGELLAELSERAELYRAALENSRRENGNGARLRRLQRGLKTLEQMLDSVQKGKQIDEAEIPPPVALGKGGGAPGPPPPVSPEPPVQPPAPAEPPPAPDPCPDPSPDPSPNPSSVPALRGRLQQLQREALAAKRRGDTATALGHFRAAKRVEAQLEALEQGRVLPGPDPQPEDPKAPLPKDSPAKDPPNTSPAPPSAEAPRAPRDVREALEQRVERYRAAAAQARDSGDDRKARMHERIVKQYQAAISAHKAGKAVDLSELPVPPGEFLLPNPLWGTLGSPHSHWDPPPLFPGFPPIQGTESPSQPSLSGMLEAALRLTGPEQEEQEEEEEEKGDTKVAKVQPGAPPAPQPKQAPPRNSHPVGKPAGKAQQQLEFLELRRRQLAQAALRAKRRNDLEGAKLLLRRAKGVEGLIGAARGGLPVDIAQVPEVPLDGAEFELGPGRGVPMPPEAAKVFLQLAGALRKQHQMCLTYSRQFTQMGNISETTRCEALAEECRRHMETLRREHSRGGPPPKPRYEQRTFSVVKMFPELSSSDLELGIERGIGLPVPAGVAPSDLDTFVRFEFPHPSAEEAQRDKTNVVKNTDCPEFRARFRLRLLRGHRGLRRVLSSRGIKFEVTQKGGLFRPERALGSAQLRLEGLEGSCELREQLELLDGRRRTGGRLEVWVRIREPLGAQRELEPRLERWLVLEPRAETPVPVPKPTVASPKDGNNRSVATFPSLNLLQFDRERLERKMLPFSRAGRPVPPELRQQHQDLLRRIQGLRARLQGGDPHFRTEYAEHLQRHLRLYTEAARRLGMQGEREAAKEALYKRNLVETELSGQLSPRLFRKLPPRVCVALKSIVDEEFLWAGHIFLGFSKCGRYVLSYTSSSGDDDFSFYLYHLYWWEFNVHSKLRLVRQVRLFQDEEIYSDLYLTVCEWPGDSDKVIVFGF</sequence>
<dbReference type="SMART" id="SM00685">
    <property type="entry name" value="DM14"/>
    <property type="match status" value="4"/>
</dbReference>
<reference evidence="4" key="1">
    <citation type="submission" date="2019-04" db="EMBL/GenBank/DDBJ databases">
        <title>Genome assembly of Zosterops borbonicus 15179.</title>
        <authorList>
            <person name="Leroy T."/>
            <person name="Anselmetti Y."/>
            <person name="Tilak M.-K."/>
            <person name="Nabholz B."/>
        </authorList>
    </citation>
    <scope>NUCLEOTIDE SEQUENCE</scope>
    <source>
        <strain evidence="4">HGM_15179</strain>
        <tissue evidence="4">Muscle</tissue>
    </source>
</reference>
<dbReference type="Pfam" id="PF21528">
    <property type="entry name" value="CC2D1A-B_DM14"/>
    <property type="match status" value="2"/>
</dbReference>
<evidence type="ECO:0000256" key="2">
    <source>
        <dbReference type="SAM" id="MobiDB-lite"/>
    </source>
</evidence>
<dbReference type="InterPro" id="IPR039725">
    <property type="entry name" value="CC2D1A/B"/>
</dbReference>
<dbReference type="GO" id="GO:0001227">
    <property type="term" value="F:DNA-binding transcription repressor activity, RNA polymerase II-specific"/>
    <property type="evidence" value="ECO:0007669"/>
    <property type="project" value="InterPro"/>
</dbReference>
<keyword evidence="5" id="KW-1185">Reference proteome</keyword>
<dbReference type="InterPro" id="IPR035892">
    <property type="entry name" value="C2_domain_sf"/>
</dbReference>
<feature type="domain" description="C2" evidence="3">
    <location>
        <begin position="612"/>
        <end position="755"/>
    </location>
</feature>
<proteinExistence type="inferred from homology"/>
<feature type="region of interest" description="Disordered" evidence="2">
    <location>
        <begin position="86"/>
        <end position="112"/>
    </location>
</feature>
<dbReference type="SMART" id="SM00239">
    <property type="entry name" value="C2"/>
    <property type="match status" value="1"/>
</dbReference>
<protein>
    <recommendedName>
        <fullName evidence="3">C2 domain-containing protein</fullName>
    </recommendedName>
</protein>
<feature type="compositionally biased region" description="Acidic residues" evidence="2">
    <location>
        <begin position="427"/>
        <end position="438"/>
    </location>
</feature>
<feature type="compositionally biased region" description="Polar residues" evidence="2">
    <location>
        <begin position="404"/>
        <end position="413"/>
    </location>
</feature>
<evidence type="ECO:0000256" key="1">
    <source>
        <dbReference type="ARBA" id="ARBA00010672"/>
    </source>
</evidence>
<evidence type="ECO:0000313" key="5">
    <source>
        <dbReference type="Proteomes" id="UP000796761"/>
    </source>
</evidence>
<comment type="caution">
    <text evidence="4">The sequence shown here is derived from an EMBL/GenBank/DDBJ whole genome shotgun (WGS) entry which is preliminary data.</text>
</comment>
<feature type="compositionally biased region" description="Basic and acidic residues" evidence="2">
    <location>
        <begin position="306"/>
        <end position="317"/>
    </location>
</feature>